<dbReference type="AlphaFoldDB" id="A0A9P7DN15"/>
<gene>
    <name evidence="3" type="ORF">HD556DRAFT_1305720</name>
</gene>
<dbReference type="Proteomes" id="UP000719766">
    <property type="component" value="Unassembled WGS sequence"/>
</dbReference>
<evidence type="ECO:0000313" key="4">
    <source>
        <dbReference type="Proteomes" id="UP000719766"/>
    </source>
</evidence>
<evidence type="ECO:0000256" key="1">
    <source>
        <dbReference type="SAM" id="MobiDB-lite"/>
    </source>
</evidence>
<dbReference type="EMBL" id="JABBWE010000012">
    <property type="protein sequence ID" value="KAG1798859.1"/>
    <property type="molecule type" value="Genomic_DNA"/>
</dbReference>
<dbReference type="Pfam" id="PF22936">
    <property type="entry name" value="Pol_BBD"/>
    <property type="match status" value="1"/>
</dbReference>
<name>A0A9P7DN15_9AGAM</name>
<feature type="region of interest" description="Disordered" evidence="1">
    <location>
        <begin position="1"/>
        <end position="24"/>
    </location>
</feature>
<protein>
    <recommendedName>
        <fullName evidence="2">Retrovirus-related Pol polyprotein from transposon TNT 1-94-like beta-barrel domain-containing protein</fullName>
    </recommendedName>
</protein>
<dbReference type="RefSeq" id="XP_041163400.1">
    <property type="nucleotide sequence ID" value="XM_041299821.1"/>
</dbReference>
<organism evidence="3 4">
    <name type="scientific">Suillus plorans</name>
    <dbReference type="NCBI Taxonomy" id="116603"/>
    <lineage>
        <taxon>Eukaryota</taxon>
        <taxon>Fungi</taxon>
        <taxon>Dikarya</taxon>
        <taxon>Basidiomycota</taxon>
        <taxon>Agaricomycotina</taxon>
        <taxon>Agaricomycetes</taxon>
        <taxon>Agaricomycetidae</taxon>
        <taxon>Boletales</taxon>
        <taxon>Suillineae</taxon>
        <taxon>Suillaceae</taxon>
        <taxon>Suillus</taxon>
    </lineage>
</organism>
<proteinExistence type="predicted"/>
<accession>A0A9P7DN15</accession>
<feature type="compositionally biased region" description="Low complexity" evidence="1">
    <location>
        <begin position="1"/>
        <end position="19"/>
    </location>
</feature>
<dbReference type="GeneID" id="64593585"/>
<dbReference type="InterPro" id="IPR054722">
    <property type="entry name" value="PolX-like_BBD"/>
</dbReference>
<keyword evidence="4" id="KW-1185">Reference proteome</keyword>
<reference evidence="3" key="1">
    <citation type="journal article" date="2020" name="New Phytol.">
        <title>Comparative genomics reveals dynamic genome evolution in host specialist ectomycorrhizal fungi.</title>
        <authorList>
            <person name="Lofgren L.A."/>
            <person name="Nguyen N.H."/>
            <person name="Vilgalys R."/>
            <person name="Ruytinx J."/>
            <person name="Liao H.L."/>
            <person name="Branco S."/>
            <person name="Kuo A."/>
            <person name="LaButti K."/>
            <person name="Lipzen A."/>
            <person name="Andreopoulos W."/>
            <person name="Pangilinan J."/>
            <person name="Riley R."/>
            <person name="Hundley H."/>
            <person name="Na H."/>
            <person name="Barry K."/>
            <person name="Grigoriev I.V."/>
            <person name="Stajich J.E."/>
            <person name="Kennedy P.G."/>
        </authorList>
    </citation>
    <scope>NUCLEOTIDE SEQUENCE</scope>
    <source>
        <strain evidence="3">S12</strain>
    </source>
</reference>
<evidence type="ECO:0000259" key="2">
    <source>
        <dbReference type="Pfam" id="PF22936"/>
    </source>
</evidence>
<comment type="caution">
    <text evidence="3">The sequence shown here is derived from an EMBL/GenBank/DDBJ whole genome shotgun (WGS) entry which is preliminary data.</text>
</comment>
<feature type="domain" description="Retrovirus-related Pol polyprotein from transposon TNT 1-94-like beta-barrel" evidence="2">
    <location>
        <begin position="70"/>
        <end position="151"/>
    </location>
</feature>
<sequence>MAAVAANVSAPTSSSSSNQPPTPIAALVTHSAEPPSNHQCDLSCASIEELPNDPSVTGDISAQAHALSTILDSGTTSTLICDRAIFWTYSTQDPVIVKTANHGSLPTSGCGNCVAWLKIGGARHHVQLSNCLHAPGAMLNLLSVGWMLAKGWECNFRGEPARCELIYPSPVALVQEVSAFARTPLTYDIWHARMGHTGAHGQLFQDQIASDRERLARQQELCQARIQGVPPEGVNTVPAAGDEAATNLDPDAIVPDQDEVRYPRILANLIATEFACVTIRSDARRNPLTSDYNMRILPATFDKVMQRSDQDHWLAAMRKEINLMSEMGVYELVKLPEGRRAIGCRWVLEFKEDDKGGSVHKARITLKKIVSVSTVLRLVTPYLGIKPRSYISSFIWKKRKKSYVK</sequence>
<evidence type="ECO:0000313" key="3">
    <source>
        <dbReference type="EMBL" id="KAG1798859.1"/>
    </source>
</evidence>
<dbReference type="OrthoDB" id="2688793at2759"/>